<protein>
    <submittedName>
        <fullName evidence="2">Uncharacterized protein</fullName>
    </submittedName>
</protein>
<evidence type="ECO:0000256" key="1">
    <source>
        <dbReference type="SAM" id="SignalP"/>
    </source>
</evidence>
<feature type="signal peptide" evidence="1">
    <location>
        <begin position="1"/>
        <end position="17"/>
    </location>
</feature>
<proteinExistence type="predicted"/>
<accession>A0ABR1SA13</accession>
<evidence type="ECO:0000313" key="3">
    <source>
        <dbReference type="Proteomes" id="UP001396898"/>
    </source>
</evidence>
<dbReference type="EMBL" id="JAQQWI010000007">
    <property type="protein sequence ID" value="KAK8028669.1"/>
    <property type="molecule type" value="Genomic_DNA"/>
</dbReference>
<name>A0ABR1SA13_9PEZI</name>
<keyword evidence="1" id="KW-0732">Signal</keyword>
<evidence type="ECO:0000313" key="2">
    <source>
        <dbReference type="EMBL" id="KAK8028669.1"/>
    </source>
</evidence>
<reference evidence="2 3" key="1">
    <citation type="submission" date="2023-01" db="EMBL/GenBank/DDBJ databases">
        <title>Analysis of 21 Apiospora genomes using comparative genomics revels a genus with tremendous synthesis potential of carbohydrate active enzymes and secondary metabolites.</title>
        <authorList>
            <person name="Sorensen T."/>
        </authorList>
    </citation>
    <scope>NUCLEOTIDE SEQUENCE [LARGE SCALE GENOMIC DNA]</scope>
    <source>
        <strain evidence="2 3">CBS 20057</strain>
    </source>
</reference>
<organism evidence="2 3">
    <name type="scientific">Apiospora marii</name>
    <dbReference type="NCBI Taxonomy" id="335849"/>
    <lineage>
        <taxon>Eukaryota</taxon>
        <taxon>Fungi</taxon>
        <taxon>Dikarya</taxon>
        <taxon>Ascomycota</taxon>
        <taxon>Pezizomycotina</taxon>
        <taxon>Sordariomycetes</taxon>
        <taxon>Xylariomycetidae</taxon>
        <taxon>Amphisphaeriales</taxon>
        <taxon>Apiosporaceae</taxon>
        <taxon>Apiospora</taxon>
    </lineage>
</organism>
<dbReference type="Proteomes" id="UP001396898">
    <property type="component" value="Unassembled WGS sequence"/>
</dbReference>
<feature type="chain" id="PRO_5045123260" evidence="1">
    <location>
        <begin position="18"/>
        <end position="141"/>
    </location>
</feature>
<gene>
    <name evidence="2" type="ORF">PG991_005725</name>
</gene>
<comment type="caution">
    <text evidence="2">The sequence shown here is derived from an EMBL/GenBank/DDBJ whole genome shotgun (WGS) entry which is preliminary data.</text>
</comment>
<sequence>MQLSMLPTLLLAAAAAALPVTDVEPESRAAAASFARVSLPAPANWMADKSLYPGNIIAAYNAEPAQYASAESWAAYILAKCQGYRDCTSCISYSAINSGSTGGRYWFGEVYRGGATTPAQYERETDPSFGVTDSIAYTIVS</sequence>
<keyword evidence="3" id="KW-1185">Reference proteome</keyword>